<accession>X1D6Q3</accession>
<dbReference type="AlphaFoldDB" id="X1D6Q3"/>
<dbReference type="Pfam" id="PF14606">
    <property type="entry name" value="Lipase_GDSL_3"/>
    <property type="match status" value="1"/>
</dbReference>
<organism evidence="2">
    <name type="scientific">marine sediment metagenome</name>
    <dbReference type="NCBI Taxonomy" id="412755"/>
    <lineage>
        <taxon>unclassified sequences</taxon>
        <taxon>metagenomes</taxon>
        <taxon>ecological metagenomes</taxon>
    </lineage>
</organism>
<dbReference type="SUPFAM" id="SSF52266">
    <property type="entry name" value="SGNH hydrolase"/>
    <property type="match status" value="1"/>
</dbReference>
<dbReference type="InterPro" id="IPR013830">
    <property type="entry name" value="SGNH_hydro"/>
</dbReference>
<reference evidence="2" key="1">
    <citation type="journal article" date="2014" name="Front. Microbiol.">
        <title>High frequency of phylogenetically diverse reductive dehalogenase-homologous genes in deep subseafloor sedimentary metagenomes.</title>
        <authorList>
            <person name="Kawai M."/>
            <person name="Futagami T."/>
            <person name="Toyoda A."/>
            <person name="Takaki Y."/>
            <person name="Nishi S."/>
            <person name="Hori S."/>
            <person name="Arai W."/>
            <person name="Tsubouchi T."/>
            <person name="Morono Y."/>
            <person name="Uchiyama I."/>
            <person name="Ito T."/>
            <person name="Fujiyama A."/>
            <person name="Inagaki F."/>
            <person name="Takami H."/>
        </authorList>
    </citation>
    <scope>NUCLEOTIDE SEQUENCE</scope>
    <source>
        <strain evidence="2">Expedition CK06-06</strain>
    </source>
</reference>
<evidence type="ECO:0000313" key="2">
    <source>
        <dbReference type="EMBL" id="GAG92141.1"/>
    </source>
</evidence>
<name>X1D6Q3_9ZZZZ</name>
<evidence type="ECO:0000259" key="1">
    <source>
        <dbReference type="Pfam" id="PF14606"/>
    </source>
</evidence>
<sequence length="163" mass="17830">MAYSNILSRKLDVAFVNLGFSGNGRGEPALAHLINQISGTSFIILDYEANAGKTIVNTLGPFVTILREKHPDTPILIMSKIRYARTPVGSPAYNDLMSRRDFQKNLVDERRSAGDENIYFLDGSEVLGDDYDECTVDGSHPTDLGSARIADALLPAIEDILAK</sequence>
<gene>
    <name evidence="2" type="ORF">S01H4_42582</name>
</gene>
<dbReference type="Gene3D" id="3.40.50.1110">
    <property type="entry name" value="SGNH hydrolase"/>
    <property type="match status" value="1"/>
</dbReference>
<comment type="caution">
    <text evidence="2">The sequence shown here is derived from an EMBL/GenBank/DDBJ whole genome shotgun (WGS) entry which is preliminary data.</text>
</comment>
<feature type="domain" description="SGNH hydrolase-type esterase" evidence="1">
    <location>
        <begin position="1"/>
        <end position="157"/>
    </location>
</feature>
<dbReference type="InterPro" id="IPR036514">
    <property type="entry name" value="SGNH_hydro_sf"/>
</dbReference>
<protein>
    <recommendedName>
        <fullName evidence="1">SGNH hydrolase-type esterase domain-containing protein</fullName>
    </recommendedName>
</protein>
<proteinExistence type="predicted"/>
<dbReference type="EMBL" id="BART01023398">
    <property type="protein sequence ID" value="GAG92141.1"/>
    <property type="molecule type" value="Genomic_DNA"/>
</dbReference>